<comment type="caution">
    <text evidence="2">The sequence shown here is derived from an EMBL/GenBank/DDBJ whole genome shotgun (WGS) entry which is preliminary data.</text>
</comment>
<evidence type="ECO:0000313" key="3">
    <source>
        <dbReference type="Proteomes" id="UP001150238"/>
    </source>
</evidence>
<feature type="compositionally biased region" description="Polar residues" evidence="1">
    <location>
        <begin position="213"/>
        <end position="230"/>
    </location>
</feature>
<name>A0A9W8ZPQ9_9AGAR</name>
<dbReference type="EMBL" id="JANVFS010000067">
    <property type="protein sequence ID" value="KAJ4463734.1"/>
    <property type="molecule type" value="Genomic_DNA"/>
</dbReference>
<gene>
    <name evidence="2" type="ORF">C8J55DRAFT_292297</name>
</gene>
<evidence type="ECO:0000313" key="2">
    <source>
        <dbReference type="EMBL" id="KAJ4463734.1"/>
    </source>
</evidence>
<protein>
    <submittedName>
        <fullName evidence="2">Uncharacterized protein</fullName>
    </submittedName>
</protein>
<dbReference type="AlphaFoldDB" id="A0A9W8ZPQ9"/>
<feature type="region of interest" description="Disordered" evidence="1">
    <location>
        <begin position="265"/>
        <end position="316"/>
    </location>
</feature>
<evidence type="ECO:0000256" key="1">
    <source>
        <dbReference type="SAM" id="MobiDB-lite"/>
    </source>
</evidence>
<feature type="compositionally biased region" description="Polar residues" evidence="1">
    <location>
        <begin position="91"/>
        <end position="100"/>
    </location>
</feature>
<feature type="compositionally biased region" description="Polar residues" evidence="1">
    <location>
        <begin position="276"/>
        <end position="307"/>
    </location>
</feature>
<accession>A0A9W8ZPQ9</accession>
<reference evidence="2" key="1">
    <citation type="submission" date="2022-08" db="EMBL/GenBank/DDBJ databases">
        <authorList>
            <consortium name="DOE Joint Genome Institute"/>
            <person name="Min B."/>
            <person name="Riley R."/>
            <person name="Sierra-Patev S."/>
            <person name="Naranjo-Ortiz M."/>
            <person name="Looney B."/>
            <person name="Konkel Z."/>
            <person name="Slot J.C."/>
            <person name="Sakamoto Y."/>
            <person name="Steenwyk J.L."/>
            <person name="Rokas A."/>
            <person name="Carro J."/>
            <person name="Camarero S."/>
            <person name="Ferreira P."/>
            <person name="Molpeceres G."/>
            <person name="Ruiz-Duenas F.J."/>
            <person name="Serrano A."/>
            <person name="Henrissat B."/>
            <person name="Drula E."/>
            <person name="Hughes K.W."/>
            <person name="Mata J.L."/>
            <person name="Ishikawa N.K."/>
            <person name="Vargas-Isla R."/>
            <person name="Ushijima S."/>
            <person name="Smith C.A."/>
            <person name="Ahrendt S."/>
            <person name="Andreopoulos W."/>
            <person name="He G."/>
            <person name="Labutti K."/>
            <person name="Lipzen A."/>
            <person name="Ng V."/>
            <person name="Sandor L."/>
            <person name="Barry K."/>
            <person name="Martinez A.T."/>
            <person name="Xiao Y."/>
            <person name="Gibbons J.G."/>
            <person name="Terashima K."/>
            <person name="Hibbett D.S."/>
            <person name="Grigoriev I.V."/>
        </authorList>
    </citation>
    <scope>NUCLEOTIDE SEQUENCE</scope>
    <source>
        <strain evidence="2">Sp2 HRB7682 ss15</strain>
    </source>
</reference>
<proteinExistence type="predicted"/>
<feature type="region of interest" description="Disordered" evidence="1">
    <location>
        <begin position="91"/>
        <end position="117"/>
    </location>
</feature>
<organism evidence="2 3">
    <name type="scientific">Lentinula lateritia</name>
    <dbReference type="NCBI Taxonomy" id="40482"/>
    <lineage>
        <taxon>Eukaryota</taxon>
        <taxon>Fungi</taxon>
        <taxon>Dikarya</taxon>
        <taxon>Basidiomycota</taxon>
        <taxon>Agaricomycotina</taxon>
        <taxon>Agaricomycetes</taxon>
        <taxon>Agaricomycetidae</taxon>
        <taxon>Agaricales</taxon>
        <taxon>Marasmiineae</taxon>
        <taxon>Omphalotaceae</taxon>
        <taxon>Lentinula</taxon>
    </lineage>
</organism>
<feature type="region of interest" description="Disordered" evidence="1">
    <location>
        <begin position="208"/>
        <end position="236"/>
    </location>
</feature>
<dbReference type="Proteomes" id="UP001150238">
    <property type="component" value="Unassembled WGS sequence"/>
</dbReference>
<sequence>MQGSQRPSPDVFISYDHGKELIDPEIEAEAQIIAHGMPPMRPTSQAPNGFLTFKQYYCRGTPEEAAAIWNRLPARENQKWRRISEIRRTFSVGTTAQENDIPSLPRPTSRGGQSSPNGHCLLAFRVENSRFHPDYFLSRPVHSRLHHSSSVTTHNESPHIPHPQLLHPQEAFHPYYPTNVNGTSTADSSTEPCHSGCAHPLELENPWPMLQLPQPSWSSTRSSETPQHSHSLGFPLAGPSWGVTPSDFHHEQRLETYHSHRVYQGFPDSSPRDSISHLNPSFYESPSLSGSNMRHSSGRRSQLSHQWPDSGYTRGI</sequence>
<reference evidence="2" key="2">
    <citation type="journal article" date="2023" name="Proc. Natl. Acad. Sci. U.S.A.">
        <title>A global phylogenomic analysis of the shiitake genus Lentinula.</title>
        <authorList>
            <person name="Sierra-Patev S."/>
            <person name="Min B."/>
            <person name="Naranjo-Ortiz M."/>
            <person name="Looney B."/>
            <person name="Konkel Z."/>
            <person name="Slot J.C."/>
            <person name="Sakamoto Y."/>
            <person name="Steenwyk J.L."/>
            <person name="Rokas A."/>
            <person name="Carro J."/>
            <person name="Camarero S."/>
            <person name="Ferreira P."/>
            <person name="Molpeceres G."/>
            <person name="Ruiz-Duenas F.J."/>
            <person name="Serrano A."/>
            <person name="Henrissat B."/>
            <person name="Drula E."/>
            <person name="Hughes K.W."/>
            <person name="Mata J.L."/>
            <person name="Ishikawa N.K."/>
            <person name="Vargas-Isla R."/>
            <person name="Ushijima S."/>
            <person name="Smith C.A."/>
            <person name="Donoghue J."/>
            <person name="Ahrendt S."/>
            <person name="Andreopoulos W."/>
            <person name="He G."/>
            <person name="LaButti K."/>
            <person name="Lipzen A."/>
            <person name="Ng V."/>
            <person name="Riley R."/>
            <person name="Sandor L."/>
            <person name="Barry K."/>
            <person name="Martinez A.T."/>
            <person name="Xiao Y."/>
            <person name="Gibbons J.G."/>
            <person name="Terashima K."/>
            <person name="Grigoriev I.V."/>
            <person name="Hibbett D."/>
        </authorList>
    </citation>
    <scope>NUCLEOTIDE SEQUENCE</scope>
    <source>
        <strain evidence="2">Sp2 HRB7682 ss15</strain>
    </source>
</reference>